<keyword evidence="3" id="KW-1185">Reference proteome</keyword>
<dbReference type="AlphaFoldDB" id="A0A5C4SYC6"/>
<name>A0A5C4SYC6_9BACL</name>
<dbReference type="InterPro" id="IPR036237">
    <property type="entry name" value="Xyl_isomerase-like_sf"/>
</dbReference>
<dbReference type="Proteomes" id="UP000307943">
    <property type="component" value="Unassembled WGS sequence"/>
</dbReference>
<dbReference type="PANTHER" id="PTHR12110:SF21">
    <property type="entry name" value="XYLOSE ISOMERASE-LIKE TIM BARREL DOMAIN-CONTAINING PROTEIN"/>
    <property type="match status" value="1"/>
</dbReference>
<dbReference type="OrthoDB" id="9782669at2"/>
<dbReference type="EMBL" id="VDCQ01000073">
    <property type="protein sequence ID" value="TNJ61582.1"/>
    <property type="molecule type" value="Genomic_DNA"/>
</dbReference>
<evidence type="ECO:0000313" key="3">
    <source>
        <dbReference type="Proteomes" id="UP000307943"/>
    </source>
</evidence>
<feature type="domain" description="Xylose isomerase-like TIM barrel" evidence="1">
    <location>
        <begin position="22"/>
        <end position="248"/>
    </location>
</feature>
<keyword evidence="2" id="KW-0413">Isomerase</keyword>
<dbReference type="InterPro" id="IPR050312">
    <property type="entry name" value="IolE/XylAMocC-like"/>
</dbReference>
<protein>
    <submittedName>
        <fullName evidence="2">Sugar phosphate isomerase/epimerase</fullName>
    </submittedName>
</protein>
<reference evidence="2 3" key="1">
    <citation type="submission" date="2019-05" db="EMBL/GenBank/DDBJ databases">
        <title>We sequenced the genome of Paenibacillus hemerocallicola KCTC 33185 for further insight into its adaptation and study the phylogeny of Paenibacillus.</title>
        <authorList>
            <person name="Narsing Rao M.P."/>
        </authorList>
    </citation>
    <scope>NUCLEOTIDE SEQUENCE [LARGE SCALE GENOMIC DNA]</scope>
    <source>
        <strain evidence="2 3">KCTC 33185</strain>
    </source>
</reference>
<proteinExistence type="predicted"/>
<dbReference type="Pfam" id="PF01261">
    <property type="entry name" value="AP_endonuc_2"/>
    <property type="match status" value="1"/>
</dbReference>
<dbReference type="InterPro" id="IPR013022">
    <property type="entry name" value="Xyl_isomerase-like_TIM-brl"/>
</dbReference>
<comment type="caution">
    <text evidence="2">The sequence shown here is derived from an EMBL/GenBank/DDBJ whole genome shotgun (WGS) entry which is preliminary data.</text>
</comment>
<gene>
    <name evidence="2" type="ORF">FE784_34140</name>
</gene>
<sequence>MKFLFSTEFASREEALALLPIIRQAGFDGVEPTFLPDGFPSVRSFREDAAEFRLLAEAEGLVIPSMRGGPLFWPRFGATDPDKRQEAVALADKAAETVRLLGGQVLLLVPGRWEPDQLYADLYANALDTAVRSADVAFRHGITIGLENVDNQFLLSPSEWRQFLDRVNRPELRLYYDIGNTVYSRLGHPAQWIRELGIERICRIHVKDATRQGQIVPLRSGEVNWAEAARGLADIGYDDWIGAELPLPPASPLAFLIQTRSALKEIWGE</sequence>
<dbReference type="Gene3D" id="3.20.20.150">
    <property type="entry name" value="Divalent-metal-dependent TIM barrel enzymes"/>
    <property type="match status" value="1"/>
</dbReference>
<dbReference type="SUPFAM" id="SSF51658">
    <property type="entry name" value="Xylose isomerase-like"/>
    <property type="match status" value="1"/>
</dbReference>
<dbReference type="GO" id="GO:0016853">
    <property type="term" value="F:isomerase activity"/>
    <property type="evidence" value="ECO:0007669"/>
    <property type="project" value="UniProtKB-KW"/>
</dbReference>
<evidence type="ECO:0000259" key="1">
    <source>
        <dbReference type="Pfam" id="PF01261"/>
    </source>
</evidence>
<dbReference type="RefSeq" id="WP_139606729.1">
    <property type="nucleotide sequence ID" value="NZ_VDCQ01000073.1"/>
</dbReference>
<dbReference type="PANTHER" id="PTHR12110">
    <property type="entry name" value="HYDROXYPYRUVATE ISOMERASE"/>
    <property type="match status" value="1"/>
</dbReference>
<evidence type="ECO:0000313" key="2">
    <source>
        <dbReference type="EMBL" id="TNJ61582.1"/>
    </source>
</evidence>
<organism evidence="2 3">
    <name type="scientific">Paenibacillus hemerocallicola</name>
    <dbReference type="NCBI Taxonomy" id="1172614"/>
    <lineage>
        <taxon>Bacteria</taxon>
        <taxon>Bacillati</taxon>
        <taxon>Bacillota</taxon>
        <taxon>Bacilli</taxon>
        <taxon>Bacillales</taxon>
        <taxon>Paenibacillaceae</taxon>
        <taxon>Paenibacillus</taxon>
    </lineage>
</organism>
<accession>A0A5C4SYC6</accession>